<accession>A0A060BNN5</accession>
<dbReference type="Pfam" id="PF13472">
    <property type="entry name" value="Lipase_GDSL_2"/>
    <property type="match status" value="1"/>
</dbReference>
<reference evidence="3" key="1">
    <citation type="journal article" date="2013" name="Environ. Microbiol.">
        <title>Seasonally variable intestinal metagenomes of the red palm weevil (Rhynchophorus ferrugineus).</title>
        <authorList>
            <person name="Jia S."/>
            <person name="Zhang X."/>
            <person name="Zhang G."/>
            <person name="Yin A."/>
            <person name="Zhang S."/>
            <person name="Li F."/>
            <person name="Wang L."/>
            <person name="Zhao D."/>
            <person name="Yun Q."/>
            <person name="Tala"/>
            <person name="Wang J."/>
            <person name="Sun G."/>
            <person name="Baabdullah M."/>
            <person name="Yu X."/>
            <person name="Hu S."/>
            <person name="Al-Mssallem I.S."/>
            <person name="Yu J."/>
        </authorList>
    </citation>
    <scope>NUCLEOTIDE SEQUENCE</scope>
</reference>
<evidence type="ECO:0000256" key="1">
    <source>
        <dbReference type="SAM" id="SignalP"/>
    </source>
</evidence>
<feature type="chain" id="PRO_5038397052" evidence="1">
    <location>
        <begin position="16"/>
        <end position="167"/>
    </location>
</feature>
<evidence type="ECO:0000313" key="3">
    <source>
        <dbReference type="EMBL" id="AIA85878.1"/>
    </source>
</evidence>
<dbReference type="SUPFAM" id="SSF52266">
    <property type="entry name" value="SGNH hydrolase"/>
    <property type="match status" value="1"/>
</dbReference>
<protein>
    <submittedName>
        <fullName evidence="3">CAZy families CE3 protein</fullName>
    </submittedName>
</protein>
<proteinExistence type="predicted"/>
<dbReference type="AlphaFoldDB" id="A0A060BNN5"/>
<keyword evidence="1" id="KW-0732">Signal</keyword>
<dbReference type="InterPro" id="IPR036514">
    <property type="entry name" value="SGNH_hydro_sf"/>
</dbReference>
<evidence type="ECO:0000259" key="2">
    <source>
        <dbReference type="Pfam" id="PF13472"/>
    </source>
</evidence>
<feature type="non-terminal residue" evidence="3">
    <location>
        <position position="1"/>
    </location>
</feature>
<feature type="domain" description="SGNH hydrolase-type esterase" evidence="2">
    <location>
        <begin position="40"/>
        <end position="155"/>
    </location>
</feature>
<dbReference type="EMBL" id="KF118616">
    <property type="protein sequence ID" value="AIA85878.1"/>
    <property type="molecule type" value="Genomic_DNA"/>
</dbReference>
<feature type="non-terminal residue" evidence="3">
    <location>
        <position position="167"/>
    </location>
</feature>
<dbReference type="InterPro" id="IPR013830">
    <property type="entry name" value="SGNH_hydro"/>
</dbReference>
<sequence length="167" mass="17708">LTAALMALAPASALADATPEPTFSPAEDTAPNDGTRVLIVGDSITGFPGCWRAHLWQAVTDAGYDVNMVGTRHLDECGGLTNAAGELWDPDNTGISGITVAGMYVRIGRDGLLYQTEPDVVVAMLGTNDLMGGANADHLMTQYGLLVDLIRQTIPDRAHRHRRTAAH</sequence>
<dbReference type="Gene3D" id="3.40.50.1110">
    <property type="entry name" value="SGNH hydrolase"/>
    <property type="match status" value="1"/>
</dbReference>
<organism evidence="3">
    <name type="scientific">uncultured Streptomyces sp</name>
    <dbReference type="NCBI Taxonomy" id="174707"/>
    <lineage>
        <taxon>Bacteria</taxon>
        <taxon>Bacillati</taxon>
        <taxon>Actinomycetota</taxon>
        <taxon>Actinomycetes</taxon>
        <taxon>Kitasatosporales</taxon>
        <taxon>Streptomycetaceae</taxon>
        <taxon>Streptomyces</taxon>
        <taxon>environmental samples</taxon>
    </lineage>
</organism>
<feature type="signal peptide" evidence="1">
    <location>
        <begin position="1"/>
        <end position="15"/>
    </location>
</feature>
<name>A0A060BNN5_9ACTN</name>